<reference evidence="2" key="1">
    <citation type="submission" date="2017-08" db="EMBL/GenBank/DDBJ databases">
        <title>Draft genome sequence of Lactococcus sp. strain Rs-Y01, isolated from the gut of the lower termite Reticulitermes speratus.</title>
        <authorList>
            <person name="Ohkuma M."/>
            <person name="Yuki M."/>
        </authorList>
    </citation>
    <scope>NUCLEOTIDE SEQUENCE [LARGE SCALE GENOMIC DNA]</scope>
    <source>
        <strain evidence="2">Rs-Y01</strain>
    </source>
</reference>
<dbReference type="EMBL" id="BEDT01000004">
    <property type="protein sequence ID" value="GAX47965.1"/>
    <property type="molecule type" value="Genomic_DNA"/>
</dbReference>
<organism evidence="1 2">
    <name type="scientific">Pseudolactococcus reticulitermitis</name>
    <dbReference type="NCBI Taxonomy" id="2025039"/>
    <lineage>
        <taxon>Bacteria</taxon>
        <taxon>Bacillati</taxon>
        <taxon>Bacillota</taxon>
        <taxon>Bacilli</taxon>
        <taxon>Lactobacillales</taxon>
        <taxon>Streptococcaceae</taxon>
        <taxon>Pseudolactococcus</taxon>
    </lineage>
</organism>
<comment type="caution">
    <text evidence="1">The sequence shown here is derived from an EMBL/GenBank/DDBJ whole genome shotgun (WGS) entry which is preliminary data.</text>
</comment>
<keyword evidence="2" id="KW-1185">Reference proteome</keyword>
<dbReference type="Proteomes" id="UP000218689">
    <property type="component" value="Unassembled WGS sequence"/>
</dbReference>
<evidence type="ECO:0000313" key="2">
    <source>
        <dbReference type="Proteomes" id="UP000218689"/>
    </source>
</evidence>
<evidence type="ECO:0000313" key="1">
    <source>
        <dbReference type="EMBL" id="GAX47965.1"/>
    </source>
</evidence>
<accession>A0A224XEA1</accession>
<name>A0A224XEA1_9LACT</name>
<protein>
    <submittedName>
        <fullName evidence="1">Uncharacterized protein</fullName>
    </submittedName>
</protein>
<sequence>MYTNLPIGPKDAILAICLFTILGLTVFCKWTWWECCISLFVVCLAYFAGGMKQVKRLA</sequence>
<dbReference type="AlphaFoldDB" id="A0A224XEA1"/>
<gene>
    <name evidence="1" type="ORF">RsY01_1579</name>
</gene>
<proteinExistence type="predicted"/>